<evidence type="ECO:0000313" key="2">
    <source>
        <dbReference type="EMBL" id="VDH92568.1"/>
    </source>
</evidence>
<feature type="region of interest" description="Disordered" evidence="1">
    <location>
        <begin position="19"/>
        <end position="66"/>
    </location>
</feature>
<evidence type="ECO:0000256" key="1">
    <source>
        <dbReference type="SAM" id="MobiDB-lite"/>
    </source>
</evidence>
<keyword evidence="3" id="KW-1185">Reference proteome</keyword>
<reference evidence="2" key="1">
    <citation type="submission" date="2018-11" db="EMBL/GenBank/DDBJ databases">
        <authorList>
            <person name="Alioto T."/>
            <person name="Alioto T."/>
        </authorList>
    </citation>
    <scope>NUCLEOTIDE SEQUENCE</scope>
</reference>
<dbReference type="EMBL" id="UYJE01000351">
    <property type="protein sequence ID" value="VDH92568.1"/>
    <property type="molecule type" value="Genomic_DNA"/>
</dbReference>
<proteinExistence type="predicted"/>
<feature type="compositionally biased region" description="Polar residues" evidence="1">
    <location>
        <begin position="19"/>
        <end position="34"/>
    </location>
</feature>
<organism evidence="2 3">
    <name type="scientific">Mytilus galloprovincialis</name>
    <name type="common">Mediterranean mussel</name>
    <dbReference type="NCBI Taxonomy" id="29158"/>
    <lineage>
        <taxon>Eukaryota</taxon>
        <taxon>Metazoa</taxon>
        <taxon>Spiralia</taxon>
        <taxon>Lophotrochozoa</taxon>
        <taxon>Mollusca</taxon>
        <taxon>Bivalvia</taxon>
        <taxon>Autobranchia</taxon>
        <taxon>Pteriomorphia</taxon>
        <taxon>Mytilida</taxon>
        <taxon>Mytiloidea</taxon>
        <taxon>Mytilidae</taxon>
        <taxon>Mytilinae</taxon>
        <taxon>Mytilus</taxon>
    </lineage>
</organism>
<protein>
    <submittedName>
        <fullName evidence="2">Uncharacterized protein</fullName>
    </submittedName>
</protein>
<dbReference type="Proteomes" id="UP000596742">
    <property type="component" value="Unassembled WGS sequence"/>
</dbReference>
<evidence type="ECO:0000313" key="3">
    <source>
        <dbReference type="Proteomes" id="UP000596742"/>
    </source>
</evidence>
<gene>
    <name evidence="2" type="ORF">MGAL_10B070961</name>
</gene>
<accession>A0A8B6BMS6</accession>
<dbReference type="AlphaFoldDB" id="A0A8B6BMS6"/>
<sequence length="66" mass="7933">MENMQKEIVRLTSQVTGLRSVVRGQNTENRQRNASPARHYNRNRYSPYRPAQRRSITPMPRYTRRT</sequence>
<name>A0A8B6BMS6_MYTGA</name>
<comment type="caution">
    <text evidence="2">The sequence shown here is derived from an EMBL/GenBank/DDBJ whole genome shotgun (WGS) entry which is preliminary data.</text>
</comment>
<dbReference type="OrthoDB" id="6205478at2759"/>